<comment type="similarity">
    <text evidence="1">Belongs to the 5-formyltetrahydrofolate cyclo-ligase family.</text>
</comment>
<keyword evidence="3" id="KW-0067">ATP-binding</keyword>
<dbReference type="GO" id="GO:0030272">
    <property type="term" value="F:5-formyltetrahydrofolate cyclo-ligase activity"/>
    <property type="evidence" value="ECO:0007669"/>
    <property type="project" value="UniProtKB-EC"/>
</dbReference>
<dbReference type="EMBL" id="LNQE01001724">
    <property type="protein sequence ID" value="KUG12846.1"/>
    <property type="molecule type" value="Genomic_DNA"/>
</dbReference>
<dbReference type="EC" id="6.3.3.2" evidence="4"/>
<dbReference type="GO" id="GO:0005524">
    <property type="term" value="F:ATP binding"/>
    <property type="evidence" value="ECO:0007669"/>
    <property type="project" value="UniProtKB-KW"/>
</dbReference>
<dbReference type="GO" id="GO:0035999">
    <property type="term" value="P:tetrahydrofolate interconversion"/>
    <property type="evidence" value="ECO:0007669"/>
    <property type="project" value="TreeGrafter"/>
</dbReference>
<dbReference type="Pfam" id="PF01812">
    <property type="entry name" value="5-FTHF_cyc-lig"/>
    <property type="match status" value="1"/>
</dbReference>
<dbReference type="Gene3D" id="3.40.50.10420">
    <property type="entry name" value="NagB/RpiA/CoA transferase-like"/>
    <property type="match status" value="1"/>
</dbReference>
<dbReference type="PIRSF" id="PIRSF006806">
    <property type="entry name" value="FTHF_cligase"/>
    <property type="match status" value="1"/>
</dbReference>
<sequence length="184" mass="20145">MKRVLRERAKEIRGRMSPTVVARLSLEIESRLLVEIDGESPVLVYASKPGEVDTHGLIASLLDRGTGVVVPIIERETRTLRLSYLLDPAVLTAGTFSVPEPLGCEIPADPADISLVVVPMIAFDRRGFRLGYGAGYYDRFLASHPHIQKIGIAFSCLELPEVPADENDVPMDRIVTEEGVIIPG</sequence>
<organism evidence="4">
    <name type="scientific">hydrocarbon metagenome</name>
    <dbReference type="NCBI Taxonomy" id="938273"/>
    <lineage>
        <taxon>unclassified sequences</taxon>
        <taxon>metagenomes</taxon>
        <taxon>ecological metagenomes</taxon>
    </lineage>
</organism>
<dbReference type="SUPFAM" id="SSF100950">
    <property type="entry name" value="NagB/RpiA/CoA transferase-like"/>
    <property type="match status" value="1"/>
</dbReference>
<keyword evidence="4" id="KW-0436">Ligase</keyword>
<keyword evidence="2" id="KW-0547">Nucleotide-binding</keyword>
<gene>
    <name evidence="4" type="ORF">ASZ90_016419</name>
</gene>
<name>A0A0W8EWI0_9ZZZZ</name>
<evidence type="ECO:0000313" key="4">
    <source>
        <dbReference type="EMBL" id="KUG12846.1"/>
    </source>
</evidence>
<protein>
    <submittedName>
        <fullName evidence="4">5-formyltetrahydrofolate cyclo-ligase</fullName>
        <ecNumber evidence="4">6.3.3.2</ecNumber>
    </submittedName>
</protein>
<proteinExistence type="inferred from homology"/>
<dbReference type="NCBIfam" id="TIGR02727">
    <property type="entry name" value="MTHFS_bact"/>
    <property type="match status" value="1"/>
</dbReference>
<accession>A0A0W8EWI0</accession>
<dbReference type="PANTHER" id="PTHR23407">
    <property type="entry name" value="ATPASE INHIBITOR/5-FORMYLTETRAHYDROFOLATE CYCLO-LIGASE"/>
    <property type="match status" value="1"/>
</dbReference>
<dbReference type="GO" id="GO:0009396">
    <property type="term" value="P:folic acid-containing compound biosynthetic process"/>
    <property type="evidence" value="ECO:0007669"/>
    <property type="project" value="TreeGrafter"/>
</dbReference>
<evidence type="ECO:0000256" key="1">
    <source>
        <dbReference type="ARBA" id="ARBA00010638"/>
    </source>
</evidence>
<dbReference type="InterPro" id="IPR024185">
    <property type="entry name" value="FTHF_cligase-like_sf"/>
</dbReference>
<dbReference type="InterPro" id="IPR002698">
    <property type="entry name" value="FTHF_cligase"/>
</dbReference>
<dbReference type="PANTHER" id="PTHR23407:SF1">
    <property type="entry name" value="5-FORMYLTETRAHYDROFOLATE CYCLO-LIGASE"/>
    <property type="match status" value="1"/>
</dbReference>
<evidence type="ECO:0000256" key="3">
    <source>
        <dbReference type="ARBA" id="ARBA00022840"/>
    </source>
</evidence>
<comment type="caution">
    <text evidence="4">The sequence shown here is derived from an EMBL/GenBank/DDBJ whole genome shotgun (WGS) entry which is preliminary data.</text>
</comment>
<dbReference type="AlphaFoldDB" id="A0A0W8EWI0"/>
<reference evidence="4" key="1">
    <citation type="journal article" date="2015" name="Proc. Natl. Acad. Sci. U.S.A.">
        <title>Networks of energetic and metabolic interactions define dynamics in microbial communities.</title>
        <authorList>
            <person name="Embree M."/>
            <person name="Liu J.K."/>
            <person name="Al-Bassam M.M."/>
            <person name="Zengler K."/>
        </authorList>
    </citation>
    <scope>NUCLEOTIDE SEQUENCE</scope>
</reference>
<dbReference type="InterPro" id="IPR037171">
    <property type="entry name" value="NagB/RpiA_transferase-like"/>
</dbReference>
<evidence type="ECO:0000256" key="2">
    <source>
        <dbReference type="ARBA" id="ARBA00022741"/>
    </source>
</evidence>